<dbReference type="InterPro" id="IPR042537">
    <property type="entry name" value="Nucleoporin_Nup155_C_2"/>
</dbReference>
<keyword evidence="4" id="KW-0539">Nucleus</keyword>
<evidence type="ECO:0008006" key="9">
    <source>
        <dbReference type="Google" id="ProtNLM"/>
    </source>
</evidence>
<sequence length="1380" mass="156739">MYHLAVTSFTTPYKSKIFDAGGPTTTIAPVAGPSKIPVTYNDYLKVTNVDINEPSKLASKYVDASILRDKITPVLDDTQYHSNAVNYNFSSEPNGLGPFTPFERTEIIDIPDEILKEYNKVETVSNMGIFSEISRAWVTIDNKLILWNLKKTLEFQTFEDIQNTILKIELVKPKPKTFTESINYLLLISTPFDIHILGVAYSSKTNDLELYNTGMVVSSHGLSVDQFISFETTGQIFFTGSGDGLHIWELQYSNSEDWLNKKCNKRCLTRSAVSSLVPGSSIINSIANYFAEDESSSNETVIQLLVDNSRGILYTLSNQSVIRCYKITGSGSLGEPIVVRRSHISTFARTSKAKNSPLLNKKYLSIVNLNVVSRNENEDLFLVAITVGGCRLYLNGSSNPHSVTALRLESVRFPPTKITQEQIEAEQRSFKEQEALKGPATSSSVFGLPSADKRTTDELPTILSYQKKSAVLVESSSSSKVISPGIFFDVVQKPETKENKLFVTVPDYGVLKYHNQYMENATFLECSGKVHQIVPLSKTFNATDRPQGYANEFATQYISGDFEVAVLTNTSLQIYRFRKPDVVFESLVEDFVPFVTKYGIMESTSTALYITCKYNISKTIRSNAFSFFTLGVPNLVEFKPRYVQESSNSLITAVLKPSSDSQFKFENVILSPRFYGIVTLLGRLFREIWDEKVFEISKDVKYEKNGTLIKSSIFENEFLNSLNIDQSKIEFFLSSISVLNEFFQTYGNTIACFIPPSFNNKTLDKSEEFANQAENIAINSVIRLVISIKEALSFLVVLLKEGGEAVEGDDDSNSRDIFKYLTLDVQISLSKLTFKDLFAPTEDSKNLVKEILSSIINRSMSRGESIEYIAKGLQERCGSFCSANDVVGFRAIEHLRKAKEIGFKDYDGLNYHLSRAIELFEAINNEVSVEKLKESIDIMTGLNDFPRAIKFALSISNVVDKGNLGLQYVLDGKLVNDSREKYYQKRVEIFEIVFQLLTQVDKLALEANVQMASGIDNNQFITDFVKLRDISYDVAFKYQDKLFHYEFYDWFIKQDISERLLELDTPYILEYLEEKSQDSLEISDLLWIYQSKKQNHYQAALISYSLALSDFTISLSQRNEYLSRAIGFCNCTTLPHQRQQVIELSTLIEEVFEASNIQYDLLTCISYDNKLGDDKKDELIAQLNGKILTVSELFNDFADVLSYHEVCLNIYKVSDFRNSDEILSRWYQLFDSIREETLEDDETFISLLYQTLAKVGKKLSSSEFVFPISELFPIVLNLVIETNPEFYHKGDIVNIFIESGVTYDKIYYILKDSIDTNTSDGNIKYYASELKVLIKQWYEEDIRLREIISSDDILVLNNSEEYSVAIDPINKYIVKTGNSI</sequence>
<dbReference type="InterPro" id="IPR004870">
    <property type="entry name" value="Nucleoporin_Nup155"/>
</dbReference>
<dbReference type="EMBL" id="KV454213">
    <property type="protein sequence ID" value="ODQ57602.1"/>
    <property type="molecule type" value="Genomic_DNA"/>
</dbReference>
<protein>
    <recommendedName>
        <fullName evidence="9">Nucleoporin Nup133/Nup155-like N-terminal domain-containing protein</fullName>
    </recommendedName>
</protein>
<dbReference type="Gene3D" id="1.10.167.20">
    <property type="match status" value="1"/>
</dbReference>
<evidence type="ECO:0000313" key="8">
    <source>
        <dbReference type="Proteomes" id="UP000094112"/>
    </source>
</evidence>
<dbReference type="Pfam" id="PF03177">
    <property type="entry name" value="Nucleoporin_C"/>
    <property type="match status" value="1"/>
</dbReference>
<dbReference type="PANTHER" id="PTHR10350">
    <property type="entry name" value="NUCLEAR PORE COMPLEX PROTEIN NUP155"/>
    <property type="match status" value="1"/>
</dbReference>
<dbReference type="GO" id="GO:0006606">
    <property type="term" value="P:protein import into nucleus"/>
    <property type="evidence" value="ECO:0007669"/>
    <property type="project" value="TreeGrafter"/>
</dbReference>
<dbReference type="RefSeq" id="XP_019036809.1">
    <property type="nucleotide sequence ID" value="XM_019183839.1"/>
</dbReference>
<dbReference type="Pfam" id="PF08801">
    <property type="entry name" value="Nucleoporin_N"/>
    <property type="match status" value="1"/>
</dbReference>
<evidence type="ECO:0000256" key="2">
    <source>
        <dbReference type="ARBA" id="ARBA00007373"/>
    </source>
</evidence>
<dbReference type="Gene3D" id="1.25.40.440">
    <property type="entry name" value="Nucleoporin, helical domain, central subdomain"/>
    <property type="match status" value="1"/>
</dbReference>
<dbReference type="Gene3D" id="1.20.120.1050">
    <property type="match status" value="1"/>
</dbReference>
<evidence type="ECO:0000259" key="5">
    <source>
        <dbReference type="Pfam" id="PF03177"/>
    </source>
</evidence>
<organism evidence="7 8">
    <name type="scientific">Wickerhamomyces anomalus (strain ATCC 58044 / CBS 1984 / NCYC 433 / NRRL Y-366-8)</name>
    <name type="common">Yeast</name>
    <name type="synonym">Hansenula anomala</name>
    <dbReference type="NCBI Taxonomy" id="683960"/>
    <lineage>
        <taxon>Eukaryota</taxon>
        <taxon>Fungi</taxon>
        <taxon>Dikarya</taxon>
        <taxon>Ascomycota</taxon>
        <taxon>Saccharomycotina</taxon>
        <taxon>Saccharomycetes</taxon>
        <taxon>Phaffomycetales</taxon>
        <taxon>Wickerhamomycetaceae</taxon>
        <taxon>Wickerhamomyces</taxon>
    </lineage>
</organism>
<dbReference type="InterPro" id="IPR007187">
    <property type="entry name" value="Nucleoporin_Nup133/Nup155_C"/>
</dbReference>
<dbReference type="GO" id="GO:0017056">
    <property type="term" value="F:structural constituent of nuclear pore"/>
    <property type="evidence" value="ECO:0007669"/>
    <property type="project" value="InterPro"/>
</dbReference>
<evidence type="ECO:0000313" key="7">
    <source>
        <dbReference type="EMBL" id="ODQ57602.1"/>
    </source>
</evidence>
<dbReference type="GeneID" id="30201085"/>
<dbReference type="GO" id="GO:0006405">
    <property type="term" value="P:RNA export from nucleus"/>
    <property type="evidence" value="ECO:0007669"/>
    <property type="project" value="TreeGrafter"/>
</dbReference>
<name>A0A1E3NY27_WICAA</name>
<dbReference type="InterPro" id="IPR014908">
    <property type="entry name" value="Nucleoporin_Nup133/Nup155_N"/>
</dbReference>
<dbReference type="GO" id="GO:0044611">
    <property type="term" value="C:nuclear pore inner ring"/>
    <property type="evidence" value="ECO:0007669"/>
    <property type="project" value="TreeGrafter"/>
</dbReference>
<feature type="domain" description="Nucleoporin Nup133/Nup155-like C-terminal" evidence="5">
    <location>
        <begin position="671"/>
        <end position="1364"/>
    </location>
</feature>
<comment type="similarity">
    <text evidence="2">Belongs to the non-repetitive/WGA-negative nucleoporin family.</text>
</comment>
<proteinExistence type="inferred from homology"/>
<keyword evidence="3" id="KW-0813">Transport</keyword>
<dbReference type="GO" id="GO:0000972">
    <property type="term" value="P:transcription-dependent tethering of RNA polymerase II gene DNA at nuclear periphery"/>
    <property type="evidence" value="ECO:0007669"/>
    <property type="project" value="TreeGrafter"/>
</dbReference>
<dbReference type="FunFam" id="1.25.40.440:FF:000001">
    <property type="entry name" value="Nuclear pore complex subunit"/>
    <property type="match status" value="1"/>
</dbReference>
<accession>A0A1E3NY27</accession>
<reference evidence="7 8" key="1">
    <citation type="journal article" date="2016" name="Proc. Natl. Acad. Sci. U.S.A.">
        <title>Comparative genomics of biotechnologically important yeasts.</title>
        <authorList>
            <person name="Riley R."/>
            <person name="Haridas S."/>
            <person name="Wolfe K.H."/>
            <person name="Lopes M.R."/>
            <person name="Hittinger C.T."/>
            <person name="Goeker M."/>
            <person name="Salamov A.A."/>
            <person name="Wisecaver J.H."/>
            <person name="Long T.M."/>
            <person name="Calvey C.H."/>
            <person name="Aerts A.L."/>
            <person name="Barry K.W."/>
            <person name="Choi C."/>
            <person name="Clum A."/>
            <person name="Coughlan A.Y."/>
            <person name="Deshpande S."/>
            <person name="Douglass A.P."/>
            <person name="Hanson S.J."/>
            <person name="Klenk H.-P."/>
            <person name="LaButti K.M."/>
            <person name="Lapidus A."/>
            <person name="Lindquist E.A."/>
            <person name="Lipzen A.M."/>
            <person name="Meier-Kolthoff J.P."/>
            <person name="Ohm R.A."/>
            <person name="Otillar R.P."/>
            <person name="Pangilinan J.L."/>
            <person name="Peng Y."/>
            <person name="Rokas A."/>
            <person name="Rosa C.A."/>
            <person name="Scheuner C."/>
            <person name="Sibirny A.A."/>
            <person name="Slot J.C."/>
            <person name="Stielow J.B."/>
            <person name="Sun H."/>
            <person name="Kurtzman C.P."/>
            <person name="Blackwell M."/>
            <person name="Grigoriev I.V."/>
            <person name="Jeffries T.W."/>
        </authorList>
    </citation>
    <scope>NUCLEOTIDE SEQUENCE [LARGE SCALE GENOMIC DNA]</scope>
    <source>
        <strain evidence="8">ATCC 58044 / CBS 1984 / NCYC 433 / NRRL Y-366-8</strain>
    </source>
</reference>
<evidence type="ECO:0000256" key="4">
    <source>
        <dbReference type="ARBA" id="ARBA00023242"/>
    </source>
</evidence>
<dbReference type="OrthoDB" id="338970at2759"/>
<comment type="subcellular location">
    <subcellularLocation>
        <location evidence="1">Nucleus</location>
    </subcellularLocation>
</comment>
<gene>
    <name evidence="7" type="ORF">WICANDRAFT_64951</name>
</gene>
<dbReference type="Proteomes" id="UP000094112">
    <property type="component" value="Unassembled WGS sequence"/>
</dbReference>
<feature type="domain" description="Nucleoporin Nup133/Nup155-like N-terminal" evidence="6">
    <location>
        <begin position="99"/>
        <end position="572"/>
    </location>
</feature>
<evidence type="ECO:0000256" key="1">
    <source>
        <dbReference type="ARBA" id="ARBA00004123"/>
    </source>
</evidence>
<dbReference type="Gene3D" id="1.20.58.1780">
    <property type="match status" value="1"/>
</dbReference>
<dbReference type="InterPro" id="IPR042533">
    <property type="entry name" value="Nucleoporin_Nup155_C_1"/>
</dbReference>
<evidence type="ECO:0000256" key="3">
    <source>
        <dbReference type="ARBA" id="ARBA00022448"/>
    </source>
</evidence>
<evidence type="ECO:0000259" key="6">
    <source>
        <dbReference type="Pfam" id="PF08801"/>
    </source>
</evidence>
<keyword evidence="8" id="KW-1185">Reference proteome</keyword>
<dbReference type="GO" id="GO:0036228">
    <property type="term" value="P:protein localization to nuclear inner membrane"/>
    <property type="evidence" value="ECO:0007669"/>
    <property type="project" value="TreeGrafter"/>
</dbReference>
<dbReference type="PANTHER" id="PTHR10350:SF6">
    <property type="entry name" value="NUCLEAR PORE COMPLEX PROTEIN NUP155"/>
    <property type="match status" value="1"/>
</dbReference>
<dbReference type="Gene3D" id="1.25.40.450">
    <property type="entry name" value="Nucleoporin, helical domain, N-terminal subdomain"/>
    <property type="match status" value="1"/>
</dbReference>
<dbReference type="STRING" id="683960.A0A1E3NY27"/>